<keyword evidence="3 8" id="KW-0489">Methyltransferase</keyword>
<dbReference type="PROSITE" id="PS00092">
    <property type="entry name" value="N6_MTASE"/>
    <property type="match status" value="1"/>
</dbReference>
<dbReference type="GO" id="GO:0008168">
    <property type="term" value="F:methyltransferase activity"/>
    <property type="evidence" value="ECO:0007669"/>
    <property type="project" value="UniProtKB-KW"/>
</dbReference>
<dbReference type="InterPro" id="IPR002052">
    <property type="entry name" value="DNA_methylase_N6_adenine_CS"/>
</dbReference>
<dbReference type="Gene3D" id="3.40.50.150">
    <property type="entry name" value="Vaccinia Virus protein VP39"/>
    <property type="match status" value="2"/>
</dbReference>
<reference evidence="9" key="1">
    <citation type="journal article" date="2019" name="Int. J. Syst. Evol. Microbiol.">
        <title>The Global Catalogue of Microorganisms (GCM) 10K type strain sequencing project: providing services to taxonomists for standard genome sequencing and annotation.</title>
        <authorList>
            <consortium name="The Broad Institute Genomics Platform"/>
            <consortium name="The Broad Institute Genome Sequencing Center for Infectious Disease"/>
            <person name="Wu L."/>
            <person name="Ma J."/>
        </authorList>
    </citation>
    <scope>NUCLEOTIDE SEQUENCE [LARGE SCALE GENOMIC DNA]</scope>
    <source>
        <strain evidence="9">CGMCC 1.12482</strain>
    </source>
</reference>
<evidence type="ECO:0000259" key="7">
    <source>
        <dbReference type="Pfam" id="PF26049"/>
    </source>
</evidence>
<dbReference type="Proteomes" id="UP000638188">
    <property type="component" value="Unassembled WGS sequence"/>
</dbReference>
<evidence type="ECO:0000256" key="5">
    <source>
        <dbReference type="ARBA" id="ARBA00022691"/>
    </source>
</evidence>
<keyword evidence="2" id="KW-0698">rRNA processing</keyword>
<protein>
    <submittedName>
        <fullName evidence="8">Ribosomal RNA large subunit methyltransferase G</fullName>
    </submittedName>
</protein>
<dbReference type="InterPro" id="IPR017237">
    <property type="entry name" value="RLMG"/>
</dbReference>
<evidence type="ECO:0000256" key="4">
    <source>
        <dbReference type="ARBA" id="ARBA00022679"/>
    </source>
</evidence>
<dbReference type="RefSeq" id="WP_150278228.1">
    <property type="nucleotide sequence ID" value="NZ_BMFF01000003.1"/>
</dbReference>
<dbReference type="CDD" id="cd02440">
    <property type="entry name" value="AdoMet_MTases"/>
    <property type="match status" value="1"/>
</dbReference>
<evidence type="ECO:0000313" key="8">
    <source>
        <dbReference type="EMBL" id="GGD01080.1"/>
    </source>
</evidence>
<comment type="caution">
    <text evidence="8">The sequence shown here is derived from an EMBL/GenBank/DDBJ whole genome shotgun (WGS) entry which is preliminary data.</text>
</comment>
<feature type="domain" description="RlmG N-terminal" evidence="7">
    <location>
        <begin position="1"/>
        <end position="183"/>
    </location>
</feature>
<dbReference type="SUPFAM" id="SSF53335">
    <property type="entry name" value="S-adenosyl-L-methionine-dependent methyltransferases"/>
    <property type="match status" value="1"/>
</dbReference>
<accession>A0ABQ1PQC8</accession>
<dbReference type="InterPro" id="IPR046977">
    <property type="entry name" value="RsmC/RlmG"/>
</dbReference>
<dbReference type="PIRSF" id="PIRSF037565">
    <property type="entry name" value="RRNA_m2G_Mtase_RsmD_prd"/>
    <property type="match status" value="1"/>
</dbReference>
<gene>
    <name evidence="8" type="primary">rlmG</name>
    <name evidence="8" type="ORF">GCM10007418_20430</name>
</gene>
<dbReference type="InterPro" id="IPR029063">
    <property type="entry name" value="SAM-dependent_MTases_sf"/>
</dbReference>
<organism evidence="8 9">
    <name type="scientific">Halopseudomonas salina</name>
    <dbReference type="NCBI Taxonomy" id="1323744"/>
    <lineage>
        <taxon>Bacteria</taxon>
        <taxon>Pseudomonadati</taxon>
        <taxon>Pseudomonadota</taxon>
        <taxon>Gammaproteobacteria</taxon>
        <taxon>Pseudomonadales</taxon>
        <taxon>Pseudomonadaceae</taxon>
        <taxon>Halopseudomonas</taxon>
    </lineage>
</organism>
<dbReference type="GO" id="GO:0032259">
    <property type="term" value="P:methylation"/>
    <property type="evidence" value="ECO:0007669"/>
    <property type="project" value="UniProtKB-KW"/>
</dbReference>
<dbReference type="InterPro" id="IPR007848">
    <property type="entry name" value="Small_mtfrase_dom"/>
</dbReference>
<dbReference type="InterPro" id="IPR058679">
    <property type="entry name" value="RlmG_N"/>
</dbReference>
<dbReference type="EMBL" id="BMFF01000003">
    <property type="protein sequence ID" value="GGD01080.1"/>
    <property type="molecule type" value="Genomic_DNA"/>
</dbReference>
<dbReference type="Pfam" id="PF26049">
    <property type="entry name" value="RLMG_N"/>
    <property type="match status" value="1"/>
</dbReference>
<keyword evidence="1" id="KW-0963">Cytoplasm</keyword>
<evidence type="ECO:0000256" key="1">
    <source>
        <dbReference type="ARBA" id="ARBA00022490"/>
    </source>
</evidence>
<dbReference type="Pfam" id="PF05175">
    <property type="entry name" value="MTS"/>
    <property type="match status" value="1"/>
</dbReference>
<dbReference type="PANTHER" id="PTHR47816">
    <property type="entry name" value="RIBOSOMAL RNA SMALL SUBUNIT METHYLTRANSFERASE C"/>
    <property type="match status" value="1"/>
</dbReference>
<evidence type="ECO:0000256" key="3">
    <source>
        <dbReference type="ARBA" id="ARBA00022603"/>
    </source>
</evidence>
<keyword evidence="5" id="KW-0949">S-adenosyl-L-methionine</keyword>
<dbReference type="PANTHER" id="PTHR47816:SF5">
    <property type="entry name" value="RIBOSOMAL RNA LARGE SUBUNIT METHYLTRANSFERASE G"/>
    <property type="match status" value="1"/>
</dbReference>
<keyword evidence="9" id="KW-1185">Reference proteome</keyword>
<sequence length="377" mass="40743">MQTCTTAFGSLELERYPVTENPTLQAFDTADVYLLQTLAEQPGADLPVLVINDHFGTLACALAKANPALKPHSWSDSELARLALEANLAHNQLEPDAVVFIDSQQAPQGPYKQVLIRVPKSLALMEDQLSRLREHLTDDATVTAGAMLKHLPHAAGDLLAKHIGPYQASLAWKKARLLTATFDANLAPAKVDLTTEYSLPGVSVELTNLPGVFSRDKLDNGTRLLLESLPTAVGDQRIVDLGCGNGALGIKAAQLNPEAQLVFIDESHAAVASARLNFARAFPERQAEFLVSDGLKDMPPASVKLVLCNPPFHQQQAVGDEAAKRLFTQSSEALDAEGSLMVVGNRHLGYHVKLRANFDKVEQLAANPKFVVLKASR</sequence>
<keyword evidence="4" id="KW-0808">Transferase</keyword>
<evidence type="ECO:0000256" key="2">
    <source>
        <dbReference type="ARBA" id="ARBA00022552"/>
    </source>
</evidence>
<name>A0ABQ1PQC8_9GAMM</name>
<evidence type="ECO:0000313" key="9">
    <source>
        <dbReference type="Proteomes" id="UP000638188"/>
    </source>
</evidence>
<evidence type="ECO:0000259" key="6">
    <source>
        <dbReference type="Pfam" id="PF05175"/>
    </source>
</evidence>
<feature type="domain" description="Methyltransferase small" evidence="6">
    <location>
        <begin position="204"/>
        <end position="374"/>
    </location>
</feature>
<proteinExistence type="predicted"/>